<proteinExistence type="inferred from homology"/>
<evidence type="ECO:0000256" key="5">
    <source>
        <dbReference type="ARBA" id="ARBA00023242"/>
    </source>
</evidence>
<keyword evidence="3" id="KW-0747">Spliceosome</keyword>
<sequence length="95" mass="11590">MTNLLKTYLRPSAVAHSNFYLRYYMSHKDKFDHKFLEIEFQPDKKLRCVNDSNYKDNVMIRKEVYIYKSMMEELKRIINDSETTKEYDALWPPPD</sequence>
<dbReference type="GO" id="GO:0071013">
    <property type="term" value="C:catalytic step 2 spliceosome"/>
    <property type="evidence" value="ECO:0007669"/>
    <property type="project" value="TreeGrafter"/>
</dbReference>
<accession>A0A8D2EVW9</accession>
<name>A0A8D2EVW9_THEGE</name>
<comment type="similarity">
    <text evidence="2">Belongs to the mago nashi family.</text>
</comment>
<dbReference type="Proteomes" id="UP000694411">
    <property type="component" value="Chromosome 6"/>
</dbReference>
<evidence type="ECO:0000313" key="7">
    <source>
        <dbReference type="Proteomes" id="UP000694411"/>
    </source>
</evidence>
<keyword evidence="7" id="KW-1185">Reference proteome</keyword>
<dbReference type="SUPFAM" id="SSF89817">
    <property type="entry name" value="Mago nashi protein"/>
    <property type="match status" value="1"/>
</dbReference>
<keyword evidence="3" id="KW-0507">mRNA processing</keyword>
<dbReference type="AlphaFoldDB" id="A0A8D2EVW9"/>
<evidence type="ECO:0000256" key="1">
    <source>
        <dbReference type="ARBA" id="ARBA00004123"/>
    </source>
</evidence>
<keyword evidence="4" id="KW-0509">mRNA transport</keyword>
<dbReference type="GO" id="GO:0008380">
    <property type="term" value="P:RNA splicing"/>
    <property type="evidence" value="ECO:0007669"/>
    <property type="project" value="InterPro"/>
</dbReference>
<keyword evidence="5" id="KW-0539">Nucleus</keyword>
<reference evidence="6" key="2">
    <citation type="submission" date="2025-08" db="UniProtKB">
        <authorList>
            <consortium name="Ensembl"/>
        </authorList>
    </citation>
    <scope>IDENTIFICATION</scope>
</reference>
<organism evidence="6 7">
    <name type="scientific">Theropithecus gelada</name>
    <name type="common">Gelada baboon</name>
    <dbReference type="NCBI Taxonomy" id="9565"/>
    <lineage>
        <taxon>Eukaryota</taxon>
        <taxon>Metazoa</taxon>
        <taxon>Chordata</taxon>
        <taxon>Craniata</taxon>
        <taxon>Vertebrata</taxon>
        <taxon>Euteleostomi</taxon>
        <taxon>Mammalia</taxon>
        <taxon>Eutheria</taxon>
        <taxon>Euarchontoglires</taxon>
        <taxon>Primates</taxon>
        <taxon>Haplorrhini</taxon>
        <taxon>Catarrhini</taxon>
        <taxon>Cercopithecidae</taxon>
        <taxon>Cercopithecinae</taxon>
        <taxon>Theropithecus</taxon>
    </lineage>
</organism>
<evidence type="ECO:0000313" key="6">
    <source>
        <dbReference type="Ensembl" id="ENSTGEP00000014646.1"/>
    </source>
</evidence>
<dbReference type="PANTHER" id="PTHR12638">
    <property type="entry name" value="PROTEIN MAGO NASHI HOMOLOG"/>
    <property type="match status" value="1"/>
</dbReference>
<dbReference type="Pfam" id="PF02792">
    <property type="entry name" value="Mago_nashi"/>
    <property type="match status" value="1"/>
</dbReference>
<dbReference type="InterPro" id="IPR004023">
    <property type="entry name" value="Mago_nashi"/>
</dbReference>
<dbReference type="GO" id="GO:0035145">
    <property type="term" value="C:exon-exon junction complex"/>
    <property type="evidence" value="ECO:0007669"/>
    <property type="project" value="InterPro"/>
</dbReference>
<dbReference type="PANTHER" id="PTHR12638:SF1">
    <property type="entry name" value="PROTEIN MAGO NASHI HOMOLOG 2"/>
    <property type="match status" value="1"/>
</dbReference>
<protein>
    <submittedName>
        <fullName evidence="6">Uncharacterized protein</fullName>
    </submittedName>
</protein>
<evidence type="ECO:0000256" key="2">
    <source>
        <dbReference type="ARBA" id="ARBA00009270"/>
    </source>
</evidence>
<dbReference type="InterPro" id="IPR036605">
    <property type="entry name" value="Mago_nashi_sf"/>
</dbReference>
<dbReference type="Gene3D" id="3.30.1560.10">
    <property type="entry name" value="Mago nashi"/>
    <property type="match status" value="1"/>
</dbReference>
<evidence type="ECO:0000256" key="3">
    <source>
        <dbReference type="ARBA" id="ARBA00022728"/>
    </source>
</evidence>
<comment type="subcellular location">
    <subcellularLocation>
        <location evidence="1">Nucleus</location>
    </subcellularLocation>
</comment>
<reference evidence="6" key="3">
    <citation type="submission" date="2025-09" db="UniProtKB">
        <authorList>
            <consortium name="Ensembl"/>
        </authorList>
    </citation>
    <scope>IDENTIFICATION</scope>
</reference>
<reference evidence="6" key="1">
    <citation type="submission" date="2018-05" db="EMBL/GenBank/DDBJ databases">
        <title>Whole genome of Theropithecus gelada.</title>
        <authorList>
            <person name="Chiou K.L."/>
            <person name="Snyder-Mackler N."/>
        </authorList>
    </citation>
    <scope>NUCLEOTIDE SEQUENCE [LARGE SCALE GENOMIC DNA]</scope>
</reference>
<keyword evidence="4" id="KW-0813">Transport</keyword>
<keyword evidence="3" id="KW-0508">mRNA splicing</keyword>
<evidence type="ECO:0000256" key="4">
    <source>
        <dbReference type="ARBA" id="ARBA00022816"/>
    </source>
</evidence>
<dbReference type="Ensembl" id="ENSTGET00000017550.1">
    <property type="protein sequence ID" value="ENSTGEP00000014646.1"/>
    <property type="gene ID" value="ENSTGEG00000011892.1"/>
</dbReference>
<dbReference type="GO" id="GO:0051028">
    <property type="term" value="P:mRNA transport"/>
    <property type="evidence" value="ECO:0007669"/>
    <property type="project" value="UniProtKB-KW"/>
</dbReference>